<organism evidence="1 2">
    <name type="scientific">Hoeflea prorocentri</name>
    <dbReference type="NCBI Taxonomy" id="1922333"/>
    <lineage>
        <taxon>Bacteria</taxon>
        <taxon>Pseudomonadati</taxon>
        <taxon>Pseudomonadota</taxon>
        <taxon>Alphaproteobacteria</taxon>
        <taxon>Hyphomicrobiales</taxon>
        <taxon>Rhizobiaceae</taxon>
        <taxon>Hoeflea</taxon>
    </lineage>
</organism>
<evidence type="ECO:0000313" key="1">
    <source>
        <dbReference type="EMBL" id="MDA5400657.1"/>
    </source>
</evidence>
<dbReference type="SUPFAM" id="SSF48452">
    <property type="entry name" value="TPR-like"/>
    <property type="match status" value="1"/>
</dbReference>
<dbReference type="AlphaFoldDB" id="A0A9X3ZIF2"/>
<keyword evidence="2" id="KW-1185">Reference proteome</keyword>
<dbReference type="RefSeq" id="WP_267992389.1">
    <property type="nucleotide sequence ID" value="NZ_JAPJZI010000001.1"/>
</dbReference>
<dbReference type="EMBL" id="JAPJZI010000001">
    <property type="protein sequence ID" value="MDA5400657.1"/>
    <property type="molecule type" value="Genomic_DNA"/>
</dbReference>
<proteinExistence type="predicted"/>
<accession>A0A9X3ZIF2</accession>
<comment type="caution">
    <text evidence="1">The sequence shown here is derived from an EMBL/GenBank/DDBJ whole genome shotgun (WGS) entry which is preliminary data.</text>
</comment>
<dbReference type="Proteomes" id="UP001151234">
    <property type="component" value="Unassembled WGS sequence"/>
</dbReference>
<evidence type="ECO:0000313" key="2">
    <source>
        <dbReference type="Proteomes" id="UP001151234"/>
    </source>
</evidence>
<evidence type="ECO:0008006" key="3">
    <source>
        <dbReference type="Google" id="ProtNLM"/>
    </source>
</evidence>
<gene>
    <name evidence="1" type="ORF">OQ273_18935</name>
</gene>
<dbReference type="InterPro" id="IPR011990">
    <property type="entry name" value="TPR-like_helical_dom_sf"/>
</dbReference>
<dbReference type="Gene3D" id="1.25.40.10">
    <property type="entry name" value="Tetratricopeptide repeat domain"/>
    <property type="match status" value="1"/>
</dbReference>
<name>A0A9X3ZIF2_9HYPH</name>
<protein>
    <recommendedName>
        <fullName evidence="3">Tetratricopeptide repeat protein</fullName>
    </recommendedName>
</protein>
<sequence length="150" mass="16431">MRAVERSLDVTPDYMFALNARARFYTFAGRLAGARDLFERVIPVLSQNRIIHRVLVHKSTCQFASNDMADAPDTARKSLDCAPNAPHSLAIAAASASVQGEANLASRFMETLLDTKPHPTLPKIRPLGFADQHIEEVYRSALTAAGLPLD</sequence>
<reference evidence="1" key="1">
    <citation type="submission" date="2022-11" db="EMBL/GenBank/DDBJ databases">
        <title>Draft genome sequence of Hoeflea poritis E7-10 and Hoeflea prorocentri PM5-8, separated from scleractinian coral Porites lutea and marine dinoflagellate.</title>
        <authorList>
            <person name="Zhang G."/>
            <person name="Wei Q."/>
            <person name="Cai L."/>
        </authorList>
    </citation>
    <scope>NUCLEOTIDE SEQUENCE</scope>
    <source>
        <strain evidence="1">PM5-8</strain>
    </source>
</reference>